<dbReference type="GO" id="GO:0008270">
    <property type="term" value="F:zinc ion binding"/>
    <property type="evidence" value="ECO:0007669"/>
    <property type="project" value="UniProtKB-KW"/>
</dbReference>
<evidence type="ECO:0000256" key="3">
    <source>
        <dbReference type="ARBA" id="ARBA00022771"/>
    </source>
</evidence>
<dbReference type="GO" id="GO:0000981">
    <property type="term" value="F:DNA-binding transcription factor activity, RNA polymerase II-specific"/>
    <property type="evidence" value="ECO:0007669"/>
    <property type="project" value="TreeGrafter"/>
</dbReference>
<dbReference type="Gene3D" id="3.30.160.60">
    <property type="entry name" value="Classic Zinc Finger"/>
    <property type="match status" value="1"/>
</dbReference>
<feature type="region of interest" description="Disordered" evidence="7">
    <location>
        <begin position="194"/>
        <end position="242"/>
    </location>
</feature>
<gene>
    <name evidence="9" type="ORF">B5807_09346</name>
</gene>
<dbReference type="PROSITE" id="PS50157">
    <property type="entry name" value="ZINC_FINGER_C2H2_2"/>
    <property type="match status" value="2"/>
</dbReference>
<evidence type="ECO:0000256" key="2">
    <source>
        <dbReference type="ARBA" id="ARBA00022737"/>
    </source>
</evidence>
<dbReference type="InterPro" id="IPR036236">
    <property type="entry name" value="Znf_C2H2_sf"/>
</dbReference>
<keyword evidence="4" id="KW-0862">Zinc</keyword>
<keyword evidence="3 6" id="KW-0863">Zinc-finger</keyword>
<keyword evidence="2" id="KW-0677">Repeat</keyword>
<protein>
    <recommendedName>
        <fullName evidence="5">C2H2 type master regulator of conidiophore development brlA</fullName>
    </recommendedName>
</protein>
<dbReference type="PANTHER" id="PTHR14003">
    <property type="entry name" value="TRANSCRIPTIONAL REPRESSOR PROTEIN YY"/>
    <property type="match status" value="1"/>
</dbReference>
<evidence type="ECO:0000256" key="4">
    <source>
        <dbReference type="ARBA" id="ARBA00022833"/>
    </source>
</evidence>
<dbReference type="EMBL" id="KZ107855">
    <property type="protein sequence ID" value="OSS45039.1"/>
    <property type="molecule type" value="Genomic_DNA"/>
</dbReference>
<reference evidence="9 10" key="1">
    <citation type="journal article" date="2017" name="Genome Announc.">
        <title>Genome sequence of the saprophytic ascomycete Epicoccum nigrum ICMP 19927 strain isolated from New Zealand.</title>
        <authorList>
            <person name="Fokin M."/>
            <person name="Fleetwood D."/>
            <person name="Weir B.S."/>
            <person name="Villas-Boas S.G."/>
        </authorList>
    </citation>
    <scope>NUCLEOTIDE SEQUENCE [LARGE SCALE GENOMIC DNA]</scope>
    <source>
        <strain evidence="9 10">ICMP 19927</strain>
    </source>
</reference>
<keyword evidence="10" id="KW-1185">Reference proteome</keyword>
<dbReference type="PANTHER" id="PTHR14003:SF19">
    <property type="entry name" value="YY2 TRANSCRIPTION FACTOR"/>
    <property type="match status" value="1"/>
</dbReference>
<evidence type="ECO:0000313" key="10">
    <source>
        <dbReference type="Proteomes" id="UP000193240"/>
    </source>
</evidence>
<evidence type="ECO:0000256" key="7">
    <source>
        <dbReference type="SAM" id="MobiDB-lite"/>
    </source>
</evidence>
<feature type="compositionally biased region" description="Polar residues" evidence="7">
    <location>
        <begin position="204"/>
        <end position="231"/>
    </location>
</feature>
<organism evidence="9 10">
    <name type="scientific">Epicoccum nigrum</name>
    <name type="common">Soil fungus</name>
    <name type="synonym">Epicoccum purpurascens</name>
    <dbReference type="NCBI Taxonomy" id="105696"/>
    <lineage>
        <taxon>Eukaryota</taxon>
        <taxon>Fungi</taxon>
        <taxon>Dikarya</taxon>
        <taxon>Ascomycota</taxon>
        <taxon>Pezizomycotina</taxon>
        <taxon>Dothideomycetes</taxon>
        <taxon>Pleosporomycetidae</taxon>
        <taxon>Pleosporales</taxon>
        <taxon>Pleosporineae</taxon>
        <taxon>Didymellaceae</taxon>
        <taxon>Epicoccum</taxon>
    </lineage>
</organism>
<dbReference type="SMART" id="SM00355">
    <property type="entry name" value="ZnF_C2H2"/>
    <property type="match status" value="3"/>
</dbReference>
<dbReference type="GO" id="GO:0000978">
    <property type="term" value="F:RNA polymerase II cis-regulatory region sequence-specific DNA binding"/>
    <property type="evidence" value="ECO:0007669"/>
    <property type="project" value="TreeGrafter"/>
</dbReference>
<evidence type="ECO:0000256" key="6">
    <source>
        <dbReference type="PROSITE-ProRule" id="PRU00042"/>
    </source>
</evidence>
<evidence type="ECO:0000256" key="5">
    <source>
        <dbReference type="ARBA" id="ARBA00044085"/>
    </source>
</evidence>
<dbReference type="PROSITE" id="PS00028">
    <property type="entry name" value="ZINC_FINGER_C2H2_1"/>
    <property type="match status" value="2"/>
</dbReference>
<proteinExistence type="predicted"/>
<dbReference type="AlphaFoldDB" id="A0A1Y2LN63"/>
<dbReference type="InParanoid" id="A0A1Y2LN63"/>
<dbReference type="OMA" id="HTDPAHA"/>
<feature type="region of interest" description="Disordered" evidence="7">
    <location>
        <begin position="1"/>
        <end position="22"/>
    </location>
</feature>
<evidence type="ECO:0000256" key="1">
    <source>
        <dbReference type="ARBA" id="ARBA00022723"/>
    </source>
</evidence>
<dbReference type="Proteomes" id="UP000193240">
    <property type="component" value="Unassembled WGS sequence"/>
</dbReference>
<name>A0A1Y2LN63_EPING</name>
<accession>A0A1Y2LN63</accession>
<feature type="domain" description="C2H2-type" evidence="8">
    <location>
        <begin position="251"/>
        <end position="278"/>
    </location>
</feature>
<dbReference type="GO" id="GO:0000785">
    <property type="term" value="C:chromatin"/>
    <property type="evidence" value="ECO:0007669"/>
    <property type="project" value="TreeGrafter"/>
</dbReference>
<feature type="compositionally biased region" description="Polar residues" evidence="7">
    <location>
        <begin position="13"/>
        <end position="22"/>
    </location>
</feature>
<dbReference type="GO" id="GO:0005667">
    <property type="term" value="C:transcription regulator complex"/>
    <property type="evidence" value="ECO:0007669"/>
    <property type="project" value="TreeGrafter"/>
</dbReference>
<dbReference type="SUPFAM" id="SSF57667">
    <property type="entry name" value="beta-beta-alpha zinc fingers"/>
    <property type="match status" value="1"/>
</dbReference>
<dbReference type="STRING" id="105696.A0A1Y2LN63"/>
<evidence type="ECO:0000313" key="9">
    <source>
        <dbReference type="EMBL" id="OSS45039.1"/>
    </source>
</evidence>
<evidence type="ECO:0000259" key="8">
    <source>
        <dbReference type="PROSITE" id="PS50157"/>
    </source>
</evidence>
<keyword evidence="1" id="KW-0479">Metal-binding</keyword>
<dbReference type="InterPro" id="IPR013087">
    <property type="entry name" value="Znf_C2H2_type"/>
</dbReference>
<dbReference type="Pfam" id="PF12874">
    <property type="entry name" value="zf-met"/>
    <property type="match status" value="1"/>
</dbReference>
<feature type="domain" description="C2H2-type" evidence="8">
    <location>
        <begin position="281"/>
        <end position="311"/>
    </location>
</feature>
<sequence length="347" mass="38850">MHYTEQPTPPFNSPYQTHASRSDSLLEAAYPSPSRHESMTHAPQGLGLYNYHHQVHTTLPPSPSPSDCWSNHVSSCASPLMTQAIADPYASGAFEHPIIRSPQPWDGAQLSPRSSVSSTTVLPVYSHAAHDSSYHDLNHGMGNVSLENHGWPHDARFAHSGPTLPSSRPHSLTVAPERLSSTVLSYEPSYTASRVGTLGPLPSSEYSNHNDTSRSYGQSSASPTSFPQASTHPVRRQRAKRESTKIDDAAFICVPCKKGFARSYNYKQHLETHNVNRKKPHVCRYMDCQRPFVRKTDLDRHVKSVHSKTKDQRCSRCNAVFARKDTCDRHQTDGCPNRREVRYRSKL</sequence>